<feature type="domain" description="Alcohol dehydrogenase iron-type/glycerol dehydrogenase GldA" evidence="2">
    <location>
        <begin position="44"/>
        <end position="149"/>
    </location>
</feature>
<evidence type="ECO:0000259" key="2">
    <source>
        <dbReference type="Pfam" id="PF00465"/>
    </source>
</evidence>
<keyword evidence="5" id="KW-1185">Reference proteome</keyword>
<accession>A0A6A6IXY8</accession>
<sequence length="374" mass="40565">MEVRETCKPAFTEPPGAVLAGIPVEGLDLPIPWISYGRPYYESCAKHIKEAFHASRVYIIASGSLARKTNNVAKLVDALGKENVDGVREGMTWSEILSITAICRKRKADCVVTIGAGSITDGAKLVVFVPNIPKDIKKPTIPLITIPTAHYPDPELCLTTPEYHWLSTGIRAVDHCVEALCSLSATPVSDEKAEKGLRLLVLGLLKCKAHAEDVLARHQCQMAVIHAMDNVRAGIPMGGSHAIGHQLGPLGVPHGITSCIMCPAVMKYNLKHSSSTPKIAHQQDKTQEILQLEPESARMLKVAGGLSQDSADLGDLLNMIIRALGLPMTLKELDVESDVVPKLSKRAVADFWAPTYPMPLWETGQLQEILEAVM</sequence>
<organism evidence="4 5">
    <name type="scientific">Trematosphaeria pertusa</name>
    <dbReference type="NCBI Taxonomy" id="390896"/>
    <lineage>
        <taxon>Eukaryota</taxon>
        <taxon>Fungi</taxon>
        <taxon>Dikarya</taxon>
        <taxon>Ascomycota</taxon>
        <taxon>Pezizomycotina</taxon>
        <taxon>Dothideomycetes</taxon>
        <taxon>Pleosporomycetidae</taxon>
        <taxon>Pleosporales</taxon>
        <taxon>Massarineae</taxon>
        <taxon>Trematosphaeriaceae</taxon>
        <taxon>Trematosphaeria</taxon>
    </lineage>
</organism>
<evidence type="ECO:0000313" key="5">
    <source>
        <dbReference type="Proteomes" id="UP000800094"/>
    </source>
</evidence>
<evidence type="ECO:0000313" key="4">
    <source>
        <dbReference type="EMBL" id="KAF2254490.1"/>
    </source>
</evidence>
<dbReference type="Pfam" id="PF00465">
    <property type="entry name" value="Fe-ADH"/>
    <property type="match status" value="1"/>
</dbReference>
<evidence type="ECO:0000256" key="1">
    <source>
        <dbReference type="ARBA" id="ARBA00023002"/>
    </source>
</evidence>
<dbReference type="Gene3D" id="1.20.1090.10">
    <property type="entry name" value="Dehydroquinate synthase-like - alpha domain"/>
    <property type="match status" value="1"/>
</dbReference>
<evidence type="ECO:0000259" key="3">
    <source>
        <dbReference type="Pfam" id="PF25137"/>
    </source>
</evidence>
<dbReference type="InterPro" id="IPR039697">
    <property type="entry name" value="Alcohol_dehydrogenase_Fe"/>
</dbReference>
<dbReference type="AlphaFoldDB" id="A0A6A6IXY8"/>
<dbReference type="InterPro" id="IPR056798">
    <property type="entry name" value="ADH_Fe_C"/>
</dbReference>
<dbReference type="Pfam" id="PF25137">
    <property type="entry name" value="ADH_Fe_C"/>
    <property type="match status" value="1"/>
</dbReference>
<protein>
    <submittedName>
        <fullName evidence="4">Dehydroquinate synthase-like protein</fullName>
    </submittedName>
</protein>
<reference evidence="4" key="1">
    <citation type="journal article" date="2020" name="Stud. Mycol.">
        <title>101 Dothideomycetes genomes: a test case for predicting lifestyles and emergence of pathogens.</title>
        <authorList>
            <person name="Haridas S."/>
            <person name="Albert R."/>
            <person name="Binder M."/>
            <person name="Bloem J."/>
            <person name="Labutti K."/>
            <person name="Salamov A."/>
            <person name="Andreopoulos B."/>
            <person name="Baker S."/>
            <person name="Barry K."/>
            <person name="Bills G."/>
            <person name="Bluhm B."/>
            <person name="Cannon C."/>
            <person name="Castanera R."/>
            <person name="Culley D."/>
            <person name="Daum C."/>
            <person name="Ezra D."/>
            <person name="Gonzalez J."/>
            <person name="Henrissat B."/>
            <person name="Kuo A."/>
            <person name="Liang C."/>
            <person name="Lipzen A."/>
            <person name="Lutzoni F."/>
            <person name="Magnuson J."/>
            <person name="Mondo S."/>
            <person name="Nolan M."/>
            <person name="Ohm R."/>
            <person name="Pangilinan J."/>
            <person name="Park H.-J."/>
            <person name="Ramirez L."/>
            <person name="Alfaro M."/>
            <person name="Sun H."/>
            <person name="Tritt A."/>
            <person name="Yoshinaga Y."/>
            <person name="Zwiers L.-H."/>
            <person name="Turgeon B."/>
            <person name="Goodwin S."/>
            <person name="Spatafora J."/>
            <person name="Crous P."/>
            <person name="Grigoriev I."/>
        </authorList>
    </citation>
    <scope>NUCLEOTIDE SEQUENCE</scope>
    <source>
        <strain evidence="4">CBS 122368</strain>
    </source>
</reference>
<keyword evidence="1" id="KW-0560">Oxidoreductase</keyword>
<dbReference type="GO" id="GO:0005739">
    <property type="term" value="C:mitochondrion"/>
    <property type="evidence" value="ECO:0007669"/>
    <property type="project" value="TreeGrafter"/>
</dbReference>
<dbReference type="PANTHER" id="PTHR11496">
    <property type="entry name" value="ALCOHOL DEHYDROGENASE"/>
    <property type="match status" value="1"/>
</dbReference>
<dbReference type="GeneID" id="54584732"/>
<dbReference type="RefSeq" id="XP_033689494.1">
    <property type="nucleotide sequence ID" value="XM_033831402.1"/>
</dbReference>
<dbReference type="SUPFAM" id="SSF56796">
    <property type="entry name" value="Dehydroquinate synthase-like"/>
    <property type="match status" value="1"/>
</dbReference>
<gene>
    <name evidence="4" type="ORF">BU26DRAFT_537272</name>
</gene>
<name>A0A6A6IXY8_9PLEO</name>
<dbReference type="GO" id="GO:0004022">
    <property type="term" value="F:alcohol dehydrogenase (NAD+) activity"/>
    <property type="evidence" value="ECO:0007669"/>
    <property type="project" value="TreeGrafter"/>
</dbReference>
<dbReference type="EMBL" id="ML987190">
    <property type="protein sequence ID" value="KAF2254490.1"/>
    <property type="molecule type" value="Genomic_DNA"/>
</dbReference>
<dbReference type="GO" id="GO:0046872">
    <property type="term" value="F:metal ion binding"/>
    <property type="evidence" value="ECO:0007669"/>
    <property type="project" value="InterPro"/>
</dbReference>
<dbReference type="Gene3D" id="3.40.50.1970">
    <property type="match status" value="1"/>
</dbReference>
<feature type="domain" description="Fe-containing alcohol dehydrogenase-like C-terminal" evidence="3">
    <location>
        <begin position="167"/>
        <end position="372"/>
    </location>
</feature>
<dbReference type="OrthoDB" id="339764at2759"/>
<dbReference type="Proteomes" id="UP000800094">
    <property type="component" value="Unassembled WGS sequence"/>
</dbReference>
<proteinExistence type="predicted"/>
<dbReference type="InterPro" id="IPR001670">
    <property type="entry name" value="ADH_Fe/GldA"/>
</dbReference>
<dbReference type="PANTHER" id="PTHR11496:SF107">
    <property type="entry name" value="ALCOHOL DEHYDROGENASE, PUTATIVE (AFU_ORTHOLOGUE AFUA_1G06800)-RELATED"/>
    <property type="match status" value="1"/>
</dbReference>